<organism evidence="11">
    <name type="scientific">Dichotomaria marginata</name>
    <dbReference type="NCBI Taxonomy" id="268567"/>
    <lineage>
        <taxon>Eukaryota</taxon>
        <taxon>Rhodophyta</taxon>
        <taxon>Florideophyceae</taxon>
        <taxon>Nemaliophycidae</taxon>
        <taxon>Nemaliales</taxon>
        <taxon>Galaxauraceae</taxon>
        <taxon>Dichotomaria</taxon>
    </lineage>
</organism>
<dbReference type="GeneID" id="29998478"/>
<evidence type="ECO:0000256" key="5">
    <source>
        <dbReference type="ARBA" id="ARBA00022980"/>
    </source>
</evidence>
<dbReference type="GO" id="GO:0015934">
    <property type="term" value="C:large ribosomal subunit"/>
    <property type="evidence" value="ECO:0007669"/>
    <property type="project" value="InterPro"/>
</dbReference>
<evidence type="ECO:0000256" key="10">
    <source>
        <dbReference type="RuleBase" id="RU000659"/>
    </source>
</evidence>
<dbReference type="InterPro" id="IPR002143">
    <property type="entry name" value="Ribosomal_uL1"/>
</dbReference>
<dbReference type="HAMAP" id="MF_01318_B">
    <property type="entry name" value="Ribosomal_uL1_B"/>
    <property type="match status" value="1"/>
</dbReference>
<proteinExistence type="inferred from homology"/>
<dbReference type="PROSITE" id="PS01199">
    <property type="entry name" value="RIBOSOMAL_L1"/>
    <property type="match status" value="1"/>
</dbReference>
<dbReference type="EMBL" id="LT622864">
    <property type="protein sequence ID" value="SCW21638.1"/>
    <property type="molecule type" value="Genomic_DNA"/>
</dbReference>
<protein>
    <recommendedName>
        <fullName evidence="8 9">Large ribosomal subunit protein uL1c</fullName>
    </recommendedName>
</protein>
<dbReference type="GO" id="GO:0003735">
    <property type="term" value="F:structural constituent of ribosome"/>
    <property type="evidence" value="ECO:0007669"/>
    <property type="project" value="InterPro"/>
</dbReference>
<dbReference type="InterPro" id="IPR028364">
    <property type="entry name" value="Ribosomal_uL1/biogenesis"/>
</dbReference>
<dbReference type="InterPro" id="IPR023673">
    <property type="entry name" value="Ribosomal_uL1_CS"/>
</dbReference>
<dbReference type="NCBIfam" id="TIGR01169">
    <property type="entry name" value="rplA_bact"/>
    <property type="match status" value="1"/>
</dbReference>
<dbReference type="InterPro" id="IPR023674">
    <property type="entry name" value="Ribosomal_uL1-like"/>
</dbReference>
<reference evidence="11" key="2">
    <citation type="submission" date="2016-10" db="EMBL/GenBank/DDBJ databases">
        <authorList>
            <person name="de Groot N.N."/>
        </authorList>
    </citation>
    <scope>NUCLEOTIDE SEQUENCE</scope>
    <source>
        <strain evidence="11">HV04060</strain>
    </source>
</reference>
<dbReference type="GO" id="GO:0009507">
    <property type="term" value="C:chloroplast"/>
    <property type="evidence" value="ECO:0007669"/>
    <property type="project" value="UniProtKB-SubCell"/>
</dbReference>
<name>A0A1G4NSJ3_9FLOR</name>
<keyword evidence="3 9" id="KW-0699">rRNA-binding</keyword>
<dbReference type="PANTHER" id="PTHR36427">
    <property type="entry name" value="54S RIBOSOMAL PROTEIN L1, MITOCHONDRIAL"/>
    <property type="match status" value="1"/>
</dbReference>
<reference evidence="11" key="1">
    <citation type="submission" date="2016-10" db="EMBL/GenBank/DDBJ databases">
        <title>Chloroplast genomes as a tool to resolve red algal phylogenies: a case study in the Nemaliales.</title>
        <authorList>
            <person name="Costa J.F."/>
            <person name="Lin S.M."/>
            <person name="Macaya E.C."/>
            <person name="Fernandez-Garcia C."/>
            <person name="Verbruggen H."/>
        </authorList>
    </citation>
    <scope>NUCLEOTIDE SEQUENCE</scope>
    <source>
        <strain evidence="11">HV04060</strain>
    </source>
</reference>
<evidence type="ECO:0000256" key="8">
    <source>
        <dbReference type="ARBA" id="ARBA00035205"/>
    </source>
</evidence>
<gene>
    <name evidence="9 11" type="primary">rpl1</name>
    <name evidence="11" type="ORF">HV04060_221</name>
</gene>
<dbReference type="Pfam" id="PF00687">
    <property type="entry name" value="Ribosomal_L1"/>
    <property type="match status" value="1"/>
</dbReference>
<dbReference type="CDD" id="cd00403">
    <property type="entry name" value="Ribosomal_L1"/>
    <property type="match status" value="1"/>
</dbReference>
<evidence type="ECO:0000256" key="3">
    <source>
        <dbReference type="ARBA" id="ARBA00022730"/>
    </source>
</evidence>
<evidence type="ECO:0000256" key="4">
    <source>
        <dbReference type="ARBA" id="ARBA00022884"/>
    </source>
</evidence>
<evidence type="ECO:0000256" key="6">
    <source>
        <dbReference type="ARBA" id="ARBA00023274"/>
    </source>
</evidence>
<comment type="function">
    <text evidence="7 9">Binds directly to 23S rRNA. Might be involved in E site tRNA release.</text>
</comment>
<comment type="subunit">
    <text evidence="2 9">Part of the 50S ribosomal subunit.</text>
</comment>
<dbReference type="SUPFAM" id="SSF56808">
    <property type="entry name" value="Ribosomal protein L1"/>
    <property type="match status" value="1"/>
</dbReference>
<accession>A0A1G4NSJ3</accession>
<comment type="similarity">
    <text evidence="1 9 10">Belongs to the universal ribosomal protein uL1 family.</text>
</comment>
<dbReference type="InterPro" id="IPR016095">
    <property type="entry name" value="Ribosomal_uL1_3-a/b-sand"/>
</dbReference>
<geneLocation type="chloroplast" evidence="11"/>
<dbReference type="FunFam" id="3.40.50.790:FF:000001">
    <property type="entry name" value="50S ribosomal protein L1"/>
    <property type="match status" value="1"/>
</dbReference>
<keyword evidence="4 9" id="KW-0694">RNA-binding</keyword>
<evidence type="ECO:0000256" key="2">
    <source>
        <dbReference type="ARBA" id="ARBA00011838"/>
    </source>
</evidence>
<evidence type="ECO:0000313" key="11">
    <source>
        <dbReference type="EMBL" id="SCW21638.1"/>
    </source>
</evidence>
<keyword evidence="11" id="KW-0150">Chloroplast</keyword>
<dbReference type="Gene3D" id="3.30.190.20">
    <property type="match status" value="1"/>
</dbReference>
<dbReference type="RefSeq" id="YP_009313384.1">
    <property type="nucleotide sequence ID" value="NC_031656.1"/>
</dbReference>
<sequence length="236" mass="26209">MSQTKISRRFKSLLDMIDNEKQYNLYEAVKLLKFTSKAKFIETAEVHFLLGLDPKYADQQLRSTVILPKGTGKSVRVAVIAKGEKLSEALSAGADLAGEEDLIEKILQGHINFDKLIATPDVMPMIARLGRILGPRGLMPSPKAGTVTIDVANAIKEFKLGKLEYRIDKTGIVHMPFGKINFSIEDLADNLITIKDSLDRNRPSGSKGKYWKTCHICSTMGPSIEVEINTIKKFES</sequence>
<dbReference type="AlphaFoldDB" id="A0A1G4NSJ3"/>
<dbReference type="GO" id="GO:0019843">
    <property type="term" value="F:rRNA binding"/>
    <property type="evidence" value="ECO:0007669"/>
    <property type="project" value="UniProtKB-UniRule"/>
</dbReference>
<evidence type="ECO:0000256" key="1">
    <source>
        <dbReference type="ARBA" id="ARBA00010531"/>
    </source>
</evidence>
<evidence type="ECO:0000256" key="7">
    <source>
        <dbReference type="ARBA" id="ARBA00025388"/>
    </source>
</evidence>
<keyword evidence="5 9" id="KW-0689">Ribosomal protein</keyword>
<dbReference type="PANTHER" id="PTHR36427:SF3">
    <property type="entry name" value="LARGE RIBOSOMAL SUBUNIT PROTEIN UL1M"/>
    <property type="match status" value="1"/>
</dbReference>
<dbReference type="InterPro" id="IPR005878">
    <property type="entry name" value="Ribosom_uL1_bac-type"/>
</dbReference>
<keyword evidence="6 9" id="KW-0687">Ribonucleoprotein</keyword>
<evidence type="ECO:0000256" key="9">
    <source>
        <dbReference type="HAMAP-Rule" id="MF_01318"/>
    </source>
</evidence>
<dbReference type="Gene3D" id="3.40.50.790">
    <property type="match status" value="1"/>
</dbReference>
<comment type="subcellular location">
    <subcellularLocation>
        <location evidence="9">Plastid</location>
        <location evidence="9">Chloroplast</location>
    </subcellularLocation>
</comment>
<dbReference type="PIRSF" id="PIRSF002155">
    <property type="entry name" value="Ribosomal_L1"/>
    <property type="match status" value="1"/>
</dbReference>
<dbReference type="GO" id="GO:0006412">
    <property type="term" value="P:translation"/>
    <property type="evidence" value="ECO:0007669"/>
    <property type="project" value="UniProtKB-UniRule"/>
</dbReference>
<keyword evidence="11" id="KW-0934">Plastid</keyword>